<accession>K0R1Q9</accession>
<dbReference type="eggNOG" id="ENOG502RVES">
    <property type="taxonomic scope" value="Eukaryota"/>
</dbReference>
<proteinExistence type="predicted"/>
<feature type="non-terminal residue" evidence="7">
    <location>
        <position position="215"/>
    </location>
</feature>
<evidence type="ECO:0000313" key="8">
    <source>
        <dbReference type="Proteomes" id="UP000266841"/>
    </source>
</evidence>
<keyword evidence="1" id="KW-0479">Metal-binding</keyword>
<feature type="compositionally biased region" description="Basic and acidic residues" evidence="5">
    <location>
        <begin position="163"/>
        <end position="200"/>
    </location>
</feature>
<name>K0R1Q9_THAOC</name>
<dbReference type="Gene3D" id="3.30.40.10">
    <property type="entry name" value="Zinc/RING finger domain, C3HC4 (zinc finger)"/>
    <property type="match status" value="1"/>
</dbReference>
<dbReference type="InterPro" id="IPR017907">
    <property type="entry name" value="Znf_RING_CS"/>
</dbReference>
<comment type="caution">
    <text evidence="7">The sequence shown here is derived from an EMBL/GenBank/DDBJ whole genome shotgun (WGS) entry which is preliminary data.</text>
</comment>
<evidence type="ECO:0000256" key="5">
    <source>
        <dbReference type="SAM" id="MobiDB-lite"/>
    </source>
</evidence>
<sequence length="215" mass="24383">MLVELTAEETTCSICCSKFSSDTGNVDDEIRRHLPVLSSSRCDHWFCHGCIFREQLRVAEDNNGKIPKWLKCMTCREKTSFRPDEPKYHRLLIDLLGRAQQYTATKIKQEDRGDAVSQAPVHKCDADETNPSREGNVDEQPSLALGKGDSLALDDESSIQHAARHEELSQEKLYVRVKPKHDPGDILEVLPERKREHEATADECVPDQALDKMGR</sequence>
<evidence type="ECO:0000256" key="3">
    <source>
        <dbReference type="ARBA" id="ARBA00022833"/>
    </source>
</evidence>
<evidence type="ECO:0000259" key="6">
    <source>
        <dbReference type="PROSITE" id="PS50089"/>
    </source>
</evidence>
<dbReference type="AlphaFoldDB" id="K0R1Q9"/>
<dbReference type="OrthoDB" id="54347at2759"/>
<keyword evidence="8" id="KW-1185">Reference proteome</keyword>
<dbReference type="SUPFAM" id="SSF57850">
    <property type="entry name" value="RING/U-box"/>
    <property type="match status" value="1"/>
</dbReference>
<dbReference type="InterPro" id="IPR013083">
    <property type="entry name" value="Znf_RING/FYVE/PHD"/>
</dbReference>
<keyword evidence="2 4" id="KW-0863">Zinc-finger</keyword>
<evidence type="ECO:0000313" key="7">
    <source>
        <dbReference type="EMBL" id="EJK44894.1"/>
    </source>
</evidence>
<dbReference type="GO" id="GO:0008270">
    <property type="term" value="F:zinc ion binding"/>
    <property type="evidence" value="ECO:0007669"/>
    <property type="project" value="UniProtKB-KW"/>
</dbReference>
<reference evidence="7 8" key="1">
    <citation type="journal article" date="2012" name="Genome Biol.">
        <title>Genome and low-iron response of an oceanic diatom adapted to chronic iron limitation.</title>
        <authorList>
            <person name="Lommer M."/>
            <person name="Specht M."/>
            <person name="Roy A.S."/>
            <person name="Kraemer L."/>
            <person name="Andreson R."/>
            <person name="Gutowska M.A."/>
            <person name="Wolf J."/>
            <person name="Bergner S.V."/>
            <person name="Schilhabel M.B."/>
            <person name="Klostermeier U.C."/>
            <person name="Beiko R.G."/>
            <person name="Rosenstiel P."/>
            <person name="Hippler M."/>
            <person name="Laroche J."/>
        </authorList>
    </citation>
    <scope>NUCLEOTIDE SEQUENCE [LARGE SCALE GENOMIC DNA]</scope>
    <source>
        <strain evidence="7 8">CCMP1005</strain>
    </source>
</reference>
<dbReference type="InterPro" id="IPR001841">
    <property type="entry name" value="Znf_RING"/>
</dbReference>
<evidence type="ECO:0000256" key="2">
    <source>
        <dbReference type="ARBA" id="ARBA00022771"/>
    </source>
</evidence>
<protein>
    <recommendedName>
        <fullName evidence="6">RING-type domain-containing protein</fullName>
    </recommendedName>
</protein>
<evidence type="ECO:0000256" key="1">
    <source>
        <dbReference type="ARBA" id="ARBA00022723"/>
    </source>
</evidence>
<dbReference type="PROSITE" id="PS00518">
    <property type="entry name" value="ZF_RING_1"/>
    <property type="match status" value="1"/>
</dbReference>
<evidence type="ECO:0000256" key="4">
    <source>
        <dbReference type="PROSITE-ProRule" id="PRU00175"/>
    </source>
</evidence>
<dbReference type="EMBL" id="AGNL01049077">
    <property type="protein sequence ID" value="EJK44894.1"/>
    <property type="molecule type" value="Genomic_DNA"/>
</dbReference>
<dbReference type="Proteomes" id="UP000266841">
    <property type="component" value="Unassembled WGS sequence"/>
</dbReference>
<feature type="region of interest" description="Disordered" evidence="5">
    <location>
        <begin position="106"/>
        <end position="215"/>
    </location>
</feature>
<keyword evidence="3" id="KW-0862">Zinc</keyword>
<dbReference type="SMART" id="SM00184">
    <property type="entry name" value="RING"/>
    <property type="match status" value="1"/>
</dbReference>
<gene>
    <name evidence="7" type="ORF">THAOC_36531</name>
</gene>
<dbReference type="PROSITE" id="PS50089">
    <property type="entry name" value="ZF_RING_2"/>
    <property type="match status" value="1"/>
</dbReference>
<organism evidence="7 8">
    <name type="scientific">Thalassiosira oceanica</name>
    <name type="common">Marine diatom</name>
    <dbReference type="NCBI Taxonomy" id="159749"/>
    <lineage>
        <taxon>Eukaryota</taxon>
        <taxon>Sar</taxon>
        <taxon>Stramenopiles</taxon>
        <taxon>Ochrophyta</taxon>
        <taxon>Bacillariophyta</taxon>
        <taxon>Coscinodiscophyceae</taxon>
        <taxon>Thalassiosirophycidae</taxon>
        <taxon>Thalassiosirales</taxon>
        <taxon>Thalassiosiraceae</taxon>
        <taxon>Thalassiosira</taxon>
    </lineage>
</organism>
<feature type="domain" description="RING-type" evidence="6">
    <location>
        <begin position="12"/>
        <end position="76"/>
    </location>
</feature>